<sequence length="76" mass="8741">MIKDKIPTSIASNIQPSPAIPSSFFFRNLLCLFHIILLNHCRDINSFPKIVSFNRIIVMLIYITTCLYSSHDKSNQ</sequence>
<feature type="transmembrane region" description="Helical" evidence="1">
    <location>
        <begin position="50"/>
        <end position="70"/>
    </location>
</feature>
<keyword evidence="1" id="KW-0812">Transmembrane</keyword>
<reference evidence="2 3" key="1">
    <citation type="submission" date="2013-12" db="EMBL/GenBank/DDBJ databases">
        <title>NBRP : Genome information of microbial organism related human and environment.</title>
        <authorList>
            <person name="Hattori M."/>
            <person name="Oshima K."/>
            <person name="Inaba H."/>
            <person name="Suda W."/>
            <person name="Sakamoto M."/>
            <person name="Iino T."/>
            <person name="Kitahara M."/>
            <person name="Oshida Y."/>
            <person name="Iida T."/>
            <person name="Kudo T."/>
            <person name="Itoh T."/>
            <person name="Ahmed I."/>
            <person name="Ohkuma M."/>
        </authorList>
    </citation>
    <scope>NUCLEOTIDE SEQUENCE [LARGE SCALE GENOMIC DNA]</scope>
    <source>
        <strain evidence="2 3">JCM 21738</strain>
    </source>
</reference>
<protein>
    <submittedName>
        <fullName evidence="2">Uncharacterized protein</fullName>
    </submittedName>
</protein>
<keyword evidence="1" id="KW-0472">Membrane</keyword>
<organism evidence="2 3">
    <name type="scientific">Mesobacillus boroniphilus JCM 21738</name>
    <dbReference type="NCBI Taxonomy" id="1294265"/>
    <lineage>
        <taxon>Bacteria</taxon>
        <taxon>Bacillati</taxon>
        <taxon>Bacillota</taxon>
        <taxon>Bacilli</taxon>
        <taxon>Bacillales</taxon>
        <taxon>Bacillaceae</taxon>
        <taxon>Mesobacillus</taxon>
    </lineage>
</organism>
<evidence type="ECO:0000256" key="1">
    <source>
        <dbReference type="SAM" id="Phobius"/>
    </source>
</evidence>
<keyword evidence="3" id="KW-1185">Reference proteome</keyword>
<dbReference type="AlphaFoldDB" id="W4RWB9"/>
<dbReference type="Proteomes" id="UP000018949">
    <property type="component" value="Unassembled WGS sequence"/>
</dbReference>
<keyword evidence="1" id="KW-1133">Transmembrane helix</keyword>
<gene>
    <name evidence="2" type="ORF">JCM21738_5257</name>
</gene>
<evidence type="ECO:0000313" key="3">
    <source>
        <dbReference type="Proteomes" id="UP000018949"/>
    </source>
</evidence>
<dbReference type="EMBL" id="BAUW01000135">
    <property type="protein sequence ID" value="GAE48173.1"/>
    <property type="molecule type" value="Genomic_DNA"/>
</dbReference>
<accession>W4RWB9</accession>
<evidence type="ECO:0000313" key="2">
    <source>
        <dbReference type="EMBL" id="GAE48173.1"/>
    </source>
</evidence>
<comment type="caution">
    <text evidence="2">The sequence shown here is derived from an EMBL/GenBank/DDBJ whole genome shotgun (WGS) entry which is preliminary data.</text>
</comment>
<proteinExistence type="predicted"/>
<name>W4RWB9_9BACI</name>